<evidence type="ECO:0000256" key="2">
    <source>
        <dbReference type="SAM" id="Phobius"/>
    </source>
</evidence>
<keyword evidence="2" id="KW-0812">Transmembrane</keyword>
<name>A0A9N9GMG6_9GLOM</name>
<gene>
    <name evidence="3" type="ORF">FCALED_LOCUS9470</name>
</gene>
<protein>
    <submittedName>
        <fullName evidence="3">16389_t:CDS:1</fullName>
    </submittedName>
</protein>
<dbReference type="EMBL" id="CAJVPQ010003146">
    <property type="protein sequence ID" value="CAG8619315.1"/>
    <property type="molecule type" value="Genomic_DNA"/>
</dbReference>
<sequence length="158" mass="18983">MITLEKIENQVNLALVKLNEVETQLKQFEEGWKYGKIWELENKLNDGKERNEEQKKRWERWIVKLEKEKERLEKKETDWMNQVIYLQNKLVNFENFLGECEISFRKVIGGKLEYALKQRTIFAVIHILKLLIVKFSLPIINSIDRSMGMRTLTVIGKW</sequence>
<keyword evidence="1" id="KW-0175">Coiled coil</keyword>
<feature type="transmembrane region" description="Helical" evidence="2">
    <location>
        <begin position="121"/>
        <end position="140"/>
    </location>
</feature>
<dbReference type="Proteomes" id="UP000789570">
    <property type="component" value="Unassembled WGS sequence"/>
</dbReference>
<keyword evidence="2" id="KW-0472">Membrane</keyword>
<keyword evidence="4" id="KW-1185">Reference proteome</keyword>
<accession>A0A9N9GMG6</accession>
<evidence type="ECO:0000313" key="4">
    <source>
        <dbReference type="Proteomes" id="UP000789570"/>
    </source>
</evidence>
<reference evidence="3" key="1">
    <citation type="submission" date="2021-06" db="EMBL/GenBank/DDBJ databases">
        <authorList>
            <person name="Kallberg Y."/>
            <person name="Tangrot J."/>
            <person name="Rosling A."/>
        </authorList>
    </citation>
    <scope>NUCLEOTIDE SEQUENCE</scope>
    <source>
        <strain evidence="3">UK204</strain>
    </source>
</reference>
<keyword evidence="2" id="KW-1133">Transmembrane helix</keyword>
<evidence type="ECO:0000313" key="3">
    <source>
        <dbReference type="EMBL" id="CAG8619315.1"/>
    </source>
</evidence>
<comment type="caution">
    <text evidence="3">The sequence shown here is derived from an EMBL/GenBank/DDBJ whole genome shotgun (WGS) entry which is preliminary data.</text>
</comment>
<dbReference type="AlphaFoldDB" id="A0A9N9GMG6"/>
<proteinExistence type="predicted"/>
<organism evidence="3 4">
    <name type="scientific">Funneliformis caledonium</name>
    <dbReference type="NCBI Taxonomy" id="1117310"/>
    <lineage>
        <taxon>Eukaryota</taxon>
        <taxon>Fungi</taxon>
        <taxon>Fungi incertae sedis</taxon>
        <taxon>Mucoromycota</taxon>
        <taxon>Glomeromycotina</taxon>
        <taxon>Glomeromycetes</taxon>
        <taxon>Glomerales</taxon>
        <taxon>Glomeraceae</taxon>
        <taxon>Funneliformis</taxon>
    </lineage>
</organism>
<evidence type="ECO:0000256" key="1">
    <source>
        <dbReference type="SAM" id="Coils"/>
    </source>
</evidence>
<feature type="coiled-coil region" evidence="1">
    <location>
        <begin position="4"/>
        <end position="82"/>
    </location>
</feature>